<dbReference type="Gene3D" id="3.90.550.10">
    <property type="entry name" value="Spore Coat Polysaccharide Biosynthesis Protein SpsA, Chain A"/>
    <property type="match status" value="1"/>
</dbReference>
<evidence type="ECO:0000313" key="3">
    <source>
        <dbReference type="EMBL" id="MBB1088863.1"/>
    </source>
</evidence>
<reference evidence="3 4" key="1">
    <citation type="submission" date="2020-07" db="EMBL/GenBank/DDBJ databases">
        <authorList>
            <person name="Xu S."/>
            <person name="Li A."/>
        </authorList>
    </citation>
    <scope>NUCLEOTIDE SEQUENCE [LARGE SCALE GENOMIC DNA]</scope>
    <source>
        <strain evidence="3 4">SG-8</strain>
    </source>
</reference>
<dbReference type="EMBL" id="JACHTE010000006">
    <property type="protein sequence ID" value="MBB1088863.1"/>
    <property type="molecule type" value="Genomic_DNA"/>
</dbReference>
<dbReference type="SUPFAM" id="SSF53448">
    <property type="entry name" value="Nucleotide-diphospho-sugar transferases"/>
    <property type="match status" value="1"/>
</dbReference>
<proteinExistence type="predicted"/>
<dbReference type="InterPro" id="IPR001173">
    <property type="entry name" value="Glyco_trans_2-like"/>
</dbReference>
<name>A0A7W3YEW2_9GAMM</name>
<keyword evidence="1" id="KW-0472">Membrane</keyword>
<protein>
    <submittedName>
        <fullName evidence="3">Glycosyltransferase</fullName>
    </submittedName>
</protein>
<feature type="domain" description="Glycosyltransferase 2-like" evidence="2">
    <location>
        <begin position="45"/>
        <end position="155"/>
    </location>
</feature>
<sequence>MAHSVCALGPNTLLSALGLWFGPSPVSPVPGEDWREARVDVLIHVNRHQPDIVYCLASLLAQDRPPGRVILVDDGGAERDHTVQIAREFARVNGLALVVVERVWSMGWAATLKRQARELDGDVLFVLDGNVVLESPDYITRCVQTLYEGAGTASVRGLHRPSRPADRVRWAGTESFRHWVAGDVYRDPRQPGGRIGRALHWLSTSARECTAMFQQRFLDRGQMALFGGVGAPTFTATAYRRRYLKDMFDRYEPLYGDRLTARPDLFIAMALCHEGYHNSQVADVVAHAPAPGPHALPVEHHGATAAFLQGCHAFDALLRTPVKWPRYWWHQRSPEARRRQEDMRNARRVVEAYRQPFGERLTQRHGRPVGWVLFFAVLEKLAMPAAVLALAFMAAWGWLLALLLIDAAVWLAVLWAVTRREDRLVMLGKGVASLPLRHGLQWTDLFSVLVLPWRWPRKALVRPA</sequence>
<evidence type="ECO:0000259" key="2">
    <source>
        <dbReference type="Pfam" id="PF00535"/>
    </source>
</evidence>
<dbReference type="GO" id="GO:0016740">
    <property type="term" value="F:transferase activity"/>
    <property type="evidence" value="ECO:0007669"/>
    <property type="project" value="UniProtKB-KW"/>
</dbReference>
<dbReference type="Pfam" id="PF00535">
    <property type="entry name" value="Glycos_transf_2"/>
    <property type="match status" value="1"/>
</dbReference>
<dbReference type="InterPro" id="IPR029044">
    <property type="entry name" value="Nucleotide-diphossugar_trans"/>
</dbReference>
<keyword evidence="4" id="KW-1185">Reference proteome</keyword>
<keyword evidence="3" id="KW-0808">Transferase</keyword>
<evidence type="ECO:0000256" key="1">
    <source>
        <dbReference type="SAM" id="Phobius"/>
    </source>
</evidence>
<comment type="caution">
    <text evidence="3">The sequence shown here is derived from an EMBL/GenBank/DDBJ whole genome shotgun (WGS) entry which is preliminary data.</text>
</comment>
<keyword evidence="1" id="KW-0812">Transmembrane</keyword>
<feature type="transmembrane region" description="Helical" evidence="1">
    <location>
        <begin position="398"/>
        <end position="417"/>
    </location>
</feature>
<dbReference type="RefSeq" id="WP_182669629.1">
    <property type="nucleotide sequence ID" value="NZ_JACHTE010000006.1"/>
</dbReference>
<dbReference type="Proteomes" id="UP000552587">
    <property type="component" value="Unassembled WGS sequence"/>
</dbReference>
<feature type="transmembrane region" description="Helical" evidence="1">
    <location>
        <begin position="369"/>
        <end position="392"/>
    </location>
</feature>
<evidence type="ECO:0000313" key="4">
    <source>
        <dbReference type="Proteomes" id="UP000552587"/>
    </source>
</evidence>
<keyword evidence="1" id="KW-1133">Transmembrane helix</keyword>
<gene>
    <name evidence="3" type="ORF">H4F99_10205</name>
</gene>
<dbReference type="AlphaFoldDB" id="A0A7W3YEW2"/>
<accession>A0A7W3YEW2</accession>
<organism evidence="3 4">
    <name type="scientific">Marilutibacter penaei</name>
    <dbReference type="NCBI Taxonomy" id="2759900"/>
    <lineage>
        <taxon>Bacteria</taxon>
        <taxon>Pseudomonadati</taxon>
        <taxon>Pseudomonadota</taxon>
        <taxon>Gammaproteobacteria</taxon>
        <taxon>Lysobacterales</taxon>
        <taxon>Lysobacteraceae</taxon>
        <taxon>Marilutibacter</taxon>
    </lineage>
</organism>